<organism evidence="2 3">
    <name type="scientific">Granulicella sibirica</name>
    <dbReference type="NCBI Taxonomy" id="2479048"/>
    <lineage>
        <taxon>Bacteria</taxon>
        <taxon>Pseudomonadati</taxon>
        <taxon>Acidobacteriota</taxon>
        <taxon>Terriglobia</taxon>
        <taxon>Terriglobales</taxon>
        <taxon>Acidobacteriaceae</taxon>
        <taxon>Granulicella</taxon>
    </lineage>
</organism>
<evidence type="ECO:0000259" key="1">
    <source>
        <dbReference type="PROSITE" id="PS51707"/>
    </source>
</evidence>
<dbReference type="SUPFAM" id="SSF55154">
    <property type="entry name" value="CYTH-like phosphatases"/>
    <property type="match status" value="1"/>
</dbReference>
<dbReference type="Gene3D" id="2.40.320.10">
    <property type="entry name" value="Hypothetical Protein Pfu-838710-001"/>
    <property type="match status" value="1"/>
</dbReference>
<dbReference type="InterPro" id="IPR023577">
    <property type="entry name" value="CYTH_domain"/>
</dbReference>
<dbReference type="AlphaFoldDB" id="A0A4Q0T322"/>
<dbReference type="InterPro" id="IPR033469">
    <property type="entry name" value="CYTH-like_dom_sf"/>
</dbReference>
<name>A0A4Q0T322_9BACT</name>
<dbReference type="Proteomes" id="UP000289437">
    <property type="component" value="Unassembled WGS sequence"/>
</dbReference>
<dbReference type="SMART" id="SM01118">
    <property type="entry name" value="CYTH"/>
    <property type="match status" value="1"/>
</dbReference>
<reference evidence="2 3" key="1">
    <citation type="submission" date="2018-11" db="EMBL/GenBank/DDBJ databases">
        <authorList>
            <person name="Mardanov A.V."/>
            <person name="Ravin N.V."/>
            <person name="Dedysh S.N."/>
        </authorList>
    </citation>
    <scope>NUCLEOTIDE SEQUENCE [LARGE SCALE GENOMIC DNA]</scope>
    <source>
        <strain evidence="2 3">AF10</strain>
    </source>
</reference>
<dbReference type="PROSITE" id="PS51707">
    <property type="entry name" value="CYTH"/>
    <property type="match status" value="1"/>
</dbReference>
<dbReference type="CDD" id="cd07890">
    <property type="entry name" value="CYTH-like_AC_IV-like"/>
    <property type="match status" value="1"/>
</dbReference>
<reference evidence="3" key="2">
    <citation type="submission" date="2019-02" db="EMBL/GenBank/DDBJ databases">
        <title>Granulicella sibirica sp. nov., a psychrotolerant acidobacterium isolated from an organic soil layer in forested tundra, West Siberia.</title>
        <authorList>
            <person name="Oshkin I.Y."/>
            <person name="Kulichevskaya I.S."/>
            <person name="Rijpstra W.I.C."/>
            <person name="Sinninghe Damste J.S."/>
            <person name="Rakitin A.L."/>
            <person name="Ravin N.V."/>
            <person name="Dedysh S.N."/>
        </authorList>
    </citation>
    <scope>NUCLEOTIDE SEQUENCE [LARGE SCALE GENOMIC DNA]</scope>
    <source>
        <strain evidence="3">AF10</strain>
    </source>
</reference>
<gene>
    <name evidence="2" type="ORF">GRAN_0170</name>
</gene>
<dbReference type="EMBL" id="RDSM01000001">
    <property type="protein sequence ID" value="RXH56860.1"/>
    <property type="molecule type" value="Genomic_DNA"/>
</dbReference>
<comment type="caution">
    <text evidence="2">The sequence shown here is derived from an EMBL/GenBank/DDBJ whole genome shotgun (WGS) entry which is preliminary data.</text>
</comment>
<protein>
    <submittedName>
        <fullName evidence="2">Adenylate cyclase</fullName>
    </submittedName>
</protein>
<dbReference type="OrthoDB" id="116396at2"/>
<keyword evidence="3" id="KW-1185">Reference proteome</keyword>
<evidence type="ECO:0000313" key="2">
    <source>
        <dbReference type="EMBL" id="RXH56860.1"/>
    </source>
</evidence>
<dbReference type="Pfam" id="PF01928">
    <property type="entry name" value="CYTH"/>
    <property type="match status" value="1"/>
</dbReference>
<evidence type="ECO:0000313" key="3">
    <source>
        <dbReference type="Proteomes" id="UP000289437"/>
    </source>
</evidence>
<proteinExistence type="predicted"/>
<accession>A0A4Q0T322</accession>
<dbReference type="InterPro" id="IPR008173">
    <property type="entry name" value="Adenylyl_cyclase_CyaB"/>
</dbReference>
<feature type="domain" description="CYTH" evidence="1">
    <location>
        <begin position="3"/>
        <end position="177"/>
    </location>
</feature>
<dbReference type="RefSeq" id="WP_128911120.1">
    <property type="nucleotide sequence ID" value="NZ_RDSM01000001.1"/>
</dbReference>
<sequence length="203" mass="23142">MQSAEIELKFLISDIASLEARLPGLGFHLDTPRTFEANTLFDTPERSLRGKGQILRVRQYGDLWTLTHKRTPDDDDPESRYKTRIETETHVDDAEALGEIFCQLGYSPVFRYEKYRTEWSHSTNEDRNPLHLVIDETPIGIWGELEGPVSRIDSTLAELSIDPATCTTQSYGKLFLGWKERNESPAENLTFAEIEALQPAVRA</sequence>